<dbReference type="STRING" id="748449.Halha_0241"/>
<comment type="similarity">
    <text evidence="2 8">Belongs to the BioY family.</text>
</comment>
<keyword evidence="7 8" id="KW-0472">Membrane</keyword>
<keyword evidence="11" id="KW-1185">Reference proteome</keyword>
<organism evidence="10 11">
    <name type="scientific">Halobacteroides halobius (strain ATCC 35273 / DSM 5150 / MD-1)</name>
    <dbReference type="NCBI Taxonomy" id="748449"/>
    <lineage>
        <taxon>Bacteria</taxon>
        <taxon>Bacillati</taxon>
        <taxon>Bacillota</taxon>
        <taxon>Clostridia</taxon>
        <taxon>Halanaerobiales</taxon>
        <taxon>Halobacteroidaceae</taxon>
        <taxon>Halobacteroides</taxon>
    </lineage>
</organism>
<evidence type="ECO:0000256" key="2">
    <source>
        <dbReference type="ARBA" id="ARBA00010692"/>
    </source>
</evidence>
<keyword evidence="5 9" id="KW-0812">Transmembrane</keyword>
<dbReference type="HOGENOM" id="CLU_077931_1_1_9"/>
<proteinExistence type="inferred from homology"/>
<comment type="subcellular location">
    <subcellularLocation>
        <location evidence="1 8">Cell membrane</location>
        <topology evidence="1 8">Multi-pass membrane protein</topology>
    </subcellularLocation>
</comment>
<feature type="transmembrane region" description="Helical" evidence="9">
    <location>
        <begin position="81"/>
        <end position="106"/>
    </location>
</feature>
<dbReference type="EMBL" id="CP003359">
    <property type="protein sequence ID" value="AGB40253.1"/>
    <property type="molecule type" value="Genomic_DNA"/>
</dbReference>
<evidence type="ECO:0000256" key="5">
    <source>
        <dbReference type="ARBA" id="ARBA00022692"/>
    </source>
</evidence>
<dbReference type="Proteomes" id="UP000010880">
    <property type="component" value="Chromosome"/>
</dbReference>
<feature type="transmembrane region" description="Helical" evidence="9">
    <location>
        <begin position="44"/>
        <end position="69"/>
    </location>
</feature>
<dbReference type="PATRIC" id="fig|748449.3.peg.219"/>
<feature type="transmembrane region" description="Helical" evidence="9">
    <location>
        <begin position="12"/>
        <end position="32"/>
    </location>
</feature>
<evidence type="ECO:0000313" key="11">
    <source>
        <dbReference type="Proteomes" id="UP000010880"/>
    </source>
</evidence>
<dbReference type="InterPro" id="IPR003784">
    <property type="entry name" value="BioY"/>
</dbReference>
<sequence length="180" mass="18817">MFKKLTTQDMVYAAIFAALISVLSYISIPIPFSPVPVTGQSLAVMLAGAILTTRQAGLSMGIFLLLGAIGIPVFSQGRGGIGVFMGPSGGYLIGYLVGAIVISLIIQDKKSYLHIGLANIIGGILVVHLLGIIWLNIITDMGLQKSLMAGSLPFIPGDLLKATLATIISVPIIKRLKGSL</sequence>
<protein>
    <recommendedName>
        <fullName evidence="8">Biotin transporter</fullName>
    </recommendedName>
</protein>
<evidence type="ECO:0000256" key="6">
    <source>
        <dbReference type="ARBA" id="ARBA00022989"/>
    </source>
</evidence>
<keyword evidence="6 9" id="KW-1133">Transmembrane helix</keyword>
<gene>
    <name evidence="10" type="ordered locus">Halha_0241</name>
</gene>
<accession>L0K812</accession>
<dbReference type="KEGG" id="hhl:Halha_0241"/>
<reference evidence="11" key="1">
    <citation type="submission" date="2012-02" db="EMBL/GenBank/DDBJ databases">
        <title>The complete genome of Halobacteroides halobius DSM 5150.</title>
        <authorList>
            <person name="Lucas S."/>
            <person name="Copeland A."/>
            <person name="Lapidus A."/>
            <person name="Glavina del Rio T."/>
            <person name="Dalin E."/>
            <person name="Tice H."/>
            <person name="Bruce D."/>
            <person name="Goodwin L."/>
            <person name="Pitluck S."/>
            <person name="Peters L."/>
            <person name="Mikhailova N."/>
            <person name="Gu W."/>
            <person name="Kyrpides N."/>
            <person name="Mavromatis K."/>
            <person name="Ivanova N."/>
            <person name="Brettin T."/>
            <person name="Detter J.C."/>
            <person name="Han C."/>
            <person name="Larimer F."/>
            <person name="Land M."/>
            <person name="Hauser L."/>
            <person name="Markowitz V."/>
            <person name="Cheng J.-F."/>
            <person name="Hugenholtz P."/>
            <person name="Woyke T."/>
            <person name="Wu D."/>
            <person name="Tindall B."/>
            <person name="Pomrenke H."/>
            <person name="Brambilla E."/>
            <person name="Klenk H.-P."/>
            <person name="Eisen J.A."/>
        </authorList>
    </citation>
    <scope>NUCLEOTIDE SEQUENCE [LARGE SCALE GENOMIC DNA]</scope>
    <source>
        <strain evidence="11">ATCC 35273 / DSM 5150 / MD-1</strain>
    </source>
</reference>
<name>L0K812_HALHC</name>
<keyword evidence="3 8" id="KW-0813">Transport</keyword>
<dbReference type="Pfam" id="PF02632">
    <property type="entry name" value="BioY"/>
    <property type="match status" value="1"/>
</dbReference>
<evidence type="ECO:0000256" key="4">
    <source>
        <dbReference type="ARBA" id="ARBA00022475"/>
    </source>
</evidence>
<dbReference type="PIRSF" id="PIRSF016661">
    <property type="entry name" value="BioY"/>
    <property type="match status" value="1"/>
</dbReference>
<dbReference type="PANTHER" id="PTHR34295:SF4">
    <property type="entry name" value="BIOTIN TRANSPORTER BIOY-RELATED"/>
    <property type="match status" value="1"/>
</dbReference>
<dbReference type="OrthoDB" id="9803495at2"/>
<evidence type="ECO:0000256" key="9">
    <source>
        <dbReference type="SAM" id="Phobius"/>
    </source>
</evidence>
<dbReference type="PANTHER" id="PTHR34295">
    <property type="entry name" value="BIOTIN TRANSPORTER BIOY"/>
    <property type="match status" value="1"/>
</dbReference>
<evidence type="ECO:0000313" key="10">
    <source>
        <dbReference type="EMBL" id="AGB40253.1"/>
    </source>
</evidence>
<evidence type="ECO:0000256" key="3">
    <source>
        <dbReference type="ARBA" id="ARBA00022448"/>
    </source>
</evidence>
<dbReference type="GO" id="GO:0015225">
    <property type="term" value="F:biotin transmembrane transporter activity"/>
    <property type="evidence" value="ECO:0007669"/>
    <property type="project" value="UniProtKB-UniRule"/>
</dbReference>
<feature type="transmembrane region" description="Helical" evidence="9">
    <location>
        <begin position="112"/>
        <end position="138"/>
    </location>
</feature>
<dbReference type="AlphaFoldDB" id="L0K812"/>
<evidence type="ECO:0000256" key="7">
    <source>
        <dbReference type="ARBA" id="ARBA00023136"/>
    </source>
</evidence>
<dbReference type="eggNOG" id="COG1268">
    <property type="taxonomic scope" value="Bacteria"/>
</dbReference>
<dbReference type="Gene3D" id="1.10.1760.20">
    <property type="match status" value="1"/>
</dbReference>
<evidence type="ECO:0000256" key="1">
    <source>
        <dbReference type="ARBA" id="ARBA00004651"/>
    </source>
</evidence>
<dbReference type="GO" id="GO:0005886">
    <property type="term" value="C:plasma membrane"/>
    <property type="evidence" value="ECO:0007669"/>
    <property type="project" value="UniProtKB-SubCell"/>
</dbReference>
<keyword evidence="4 8" id="KW-1003">Cell membrane</keyword>
<dbReference type="RefSeq" id="WP_015325979.1">
    <property type="nucleotide sequence ID" value="NC_019978.1"/>
</dbReference>
<evidence type="ECO:0000256" key="8">
    <source>
        <dbReference type="PIRNR" id="PIRNR016661"/>
    </source>
</evidence>